<dbReference type="Gene3D" id="3.40.50.80">
    <property type="entry name" value="Nucleotide-binding domain of ferredoxin-NADP reductase (FNR) module"/>
    <property type="match status" value="1"/>
</dbReference>
<reference evidence="5" key="1">
    <citation type="submission" date="2020-10" db="EMBL/GenBank/DDBJ databases">
        <authorList>
            <person name="Kusch S."/>
        </authorList>
    </citation>
    <scope>NUCLEOTIDE SEQUENCE</scope>
    <source>
        <strain evidence="5">SwB9</strain>
    </source>
</reference>
<feature type="compositionally biased region" description="Low complexity" evidence="3">
    <location>
        <begin position="176"/>
        <end position="193"/>
    </location>
</feature>
<keyword evidence="2" id="KW-0520">NAD</keyword>
<keyword evidence="6" id="KW-1185">Reference proteome</keyword>
<dbReference type="InterPro" id="IPR039261">
    <property type="entry name" value="FNR_nucleotide-bd"/>
</dbReference>
<sequence>MKSLLSRYQCVQSLTRRIFWDSRARVVRLQSKGKISLHRTMASRSEIMREQSLVPASPRDLEPKKEKENESGGTEVGKEGEGYLSHIERTATEPRDESLHTLFINSVTPVNSTTRLFYLSPRPSSSSASTSSKSTSTSSTSSIQSPAKLTWKPGQWIDLYLPGIEKPGGFSITNVPPHSSSTSSPPSSHSQTSPRDKNELEEAGIELAIQKPTQQEKISKQVSWLFQPPSLILNQEVKVRIGGSFTLPSSFPFFSPSPSSSFMNLSSKTPLHQETLLKHQFNPTNPNPEKGKEPERKKIIFIAGGMGINPLISMLTYIHSEIARMSESDMENTIPTHTLKEDEISRKERTSRRKKCLENLEVKLLYSTKAPSPPNREEEQEEGEKEHEETVEREEVLFLPRLHSLFTAQKNKNWDFQLFITSPNPTINPSSVSLSSSSLSSSLLPTPNNITIHPRRISPRDIELALSFPPTTTTTTEEKEKRKENQNQNQNQNQTITYICGPPALTDEFTSYIQGLELEGMDAGRIVCERWW</sequence>
<name>A0A8H2W6T7_9HELO</name>
<accession>A0A8H2W6T7</accession>
<dbReference type="PANTHER" id="PTHR46505">
    <property type="entry name" value="OXIDOREDUCTASE NAD-BINDING DOMAIN-CONTAINING PROTEIN 1"/>
    <property type="match status" value="1"/>
</dbReference>
<dbReference type="GO" id="GO:0016491">
    <property type="term" value="F:oxidoreductase activity"/>
    <property type="evidence" value="ECO:0007669"/>
    <property type="project" value="UniProtKB-KW"/>
</dbReference>
<dbReference type="EMBL" id="CAJHIA010000037">
    <property type="protein sequence ID" value="CAD6456341.1"/>
    <property type="molecule type" value="Genomic_DNA"/>
</dbReference>
<evidence type="ECO:0000256" key="3">
    <source>
        <dbReference type="SAM" id="MobiDB-lite"/>
    </source>
</evidence>
<dbReference type="InterPro" id="IPR017927">
    <property type="entry name" value="FAD-bd_FR_type"/>
</dbReference>
<dbReference type="PROSITE" id="PS51384">
    <property type="entry name" value="FAD_FR"/>
    <property type="match status" value="1"/>
</dbReference>
<evidence type="ECO:0000259" key="4">
    <source>
        <dbReference type="PROSITE" id="PS51384"/>
    </source>
</evidence>
<dbReference type="Proteomes" id="UP000624404">
    <property type="component" value="Unassembled WGS sequence"/>
</dbReference>
<evidence type="ECO:0000313" key="5">
    <source>
        <dbReference type="EMBL" id="CAD6456341.1"/>
    </source>
</evidence>
<feature type="compositionally biased region" description="Low complexity" evidence="3">
    <location>
        <begin position="486"/>
        <end position="495"/>
    </location>
</feature>
<feature type="region of interest" description="Disordered" evidence="3">
    <location>
        <begin position="46"/>
        <end position="80"/>
    </location>
</feature>
<dbReference type="GO" id="GO:0005739">
    <property type="term" value="C:mitochondrion"/>
    <property type="evidence" value="ECO:0007669"/>
    <property type="project" value="TreeGrafter"/>
</dbReference>
<evidence type="ECO:0000256" key="2">
    <source>
        <dbReference type="ARBA" id="ARBA00023027"/>
    </source>
</evidence>
<evidence type="ECO:0000256" key="1">
    <source>
        <dbReference type="ARBA" id="ARBA00023002"/>
    </source>
</evidence>
<dbReference type="SUPFAM" id="SSF52343">
    <property type="entry name" value="Ferredoxin reductase-like, C-terminal NADP-linked domain"/>
    <property type="match status" value="1"/>
</dbReference>
<dbReference type="AlphaFoldDB" id="A0A8H2W6T7"/>
<proteinExistence type="predicted"/>
<feature type="compositionally biased region" description="Basic and acidic residues" evidence="3">
    <location>
        <begin position="476"/>
        <end position="485"/>
    </location>
</feature>
<feature type="region of interest" description="Disordered" evidence="3">
    <location>
        <begin position="366"/>
        <end position="392"/>
    </location>
</feature>
<feature type="region of interest" description="Disordered" evidence="3">
    <location>
        <begin position="120"/>
        <end position="147"/>
    </location>
</feature>
<feature type="domain" description="FAD-binding FR-type" evidence="4">
    <location>
        <begin position="97"/>
        <end position="259"/>
    </location>
</feature>
<dbReference type="OrthoDB" id="436496at2759"/>
<dbReference type="PANTHER" id="PTHR46505:SF1">
    <property type="entry name" value="OXIDOREDUCTASE NAD-BINDING DOMAIN-CONTAINING PROTEIN 1"/>
    <property type="match status" value="1"/>
</dbReference>
<feature type="compositionally biased region" description="Low complexity" evidence="3">
    <location>
        <begin position="124"/>
        <end position="142"/>
    </location>
</feature>
<gene>
    <name evidence="5" type="ORF">SCLTRI_LOCUS10430</name>
</gene>
<protein>
    <submittedName>
        <fullName evidence="5">71f18f43-9114-4302-9459-ea9e7b9cdc8a</fullName>
    </submittedName>
</protein>
<comment type="caution">
    <text evidence="5">The sequence shown here is derived from an EMBL/GenBank/DDBJ whole genome shotgun (WGS) entry which is preliminary data.</text>
</comment>
<evidence type="ECO:0000313" key="6">
    <source>
        <dbReference type="Proteomes" id="UP000624404"/>
    </source>
</evidence>
<organism evidence="5 6">
    <name type="scientific">Sclerotinia trifoliorum</name>
    <dbReference type="NCBI Taxonomy" id="28548"/>
    <lineage>
        <taxon>Eukaryota</taxon>
        <taxon>Fungi</taxon>
        <taxon>Dikarya</taxon>
        <taxon>Ascomycota</taxon>
        <taxon>Pezizomycotina</taxon>
        <taxon>Leotiomycetes</taxon>
        <taxon>Helotiales</taxon>
        <taxon>Sclerotiniaceae</taxon>
        <taxon>Sclerotinia</taxon>
    </lineage>
</organism>
<keyword evidence="1" id="KW-0560">Oxidoreductase</keyword>
<feature type="region of interest" description="Disordered" evidence="3">
    <location>
        <begin position="468"/>
        <end position="495"/>
    </location>
</feature>
<dbReference type="InterPro" id="IPR052128">
    <property type="entry name" value="Oxidoreductase_NAD-binding"/>
</dbReference>
<feature type="compositionally biased region" description="Basic and acidic residues" evidence="3">
    <location>
        <begin position="59"/>
        <end position="80"/>
    </location>
</feature>
<feature type="region of interest" description="Disordered" evidence="3">
    <location>
        <begin position="170"/>
        <end position="200"/>
    </location>
</feature>